<dbReference type="Pfam" id="PF01426">
    <property type="entry name" value="BAH"/>
    <property type="match status" value="1"/>
</dbReference>
<feature type="compositionally biased region" description="Basic and acidic residues" evidence="1">
    <location>
        <begin position="764"/>
        <end position="782"/>
    </location>
</feature>
<feature type="compositionally biased region" description="Basic and acidic residues" evidence="1">
    <location>
        <begin position="434"/>
        <end position="447"/>
    </location>
</feature>
<dbReference type="InterPro" id="IPR001025">
    <property type="entry name" value="BAH_dom"/>
</dbReference>
<feature type="compositionally biased region" description="Low complexity" evidence="1">
    <location>
        <begin position="2294"/>
        <end position="2306"/>
    </location>
</feature>
<dbReference type="PANTHER" id="PTHR12505:SF21">
    <property type="entry name" value="TRINUCLEOTIDE REPEAT-CONTAINING GENE 18 PROTEIN"/>
    <property type="match status" value="1"/>
</dbReference>
<feature type="compositionally biased region" description="Pro residues" evidence="1">
    <location>
        <begin position="380"/>
        <end position="393"/>
    </location>
</feature>
<feature type="compositionally biased region" description="Basic and acidic residues" evidence="1">
    <location>
        <begin position="198"/>
        <end position="247"/>
    </location>
</feature>
<dbReference type="CDD" id="cd20469">
    <property type="entry name" value="Tudor_TNRC18"/>
    <property type="match status" value="1"/>
</dbReference>
<feature type="compositionally biased region" description="Low complexity" evidence="1">
    <location>
        <begin position="2499"/>
        <end position="2543"/>
    </location>
</feature>
<feature type="compositionally biased region" description="Basic and acidic residues" evidence="1">
    <location>
        <begin position="980"/>
        <end position="998"/>
    </location>
</feature>
<dbReference type="Gene3D" id="2.30.30.140">
    <property type="match status" value="1"/>
</dbReference>
<feature type="region of interest" description="Disordered" evidence="1">
    <location>
        <begin position="593"/>
        <end position="632"/>
    </location>
</feature>
<evidence type="ECO:0000259" key="2">
    <source>
        <dbReference type="PROSITE" id="PS51038"/>
    </source>
</evidence>
<feature type="region of interest" description="Disordered" evidence="1">
    <location>
        <begin position="980"/>
        <end position="1034"/>
    </location>
</feature>
<dbReference type="PROSITE" id="PS51038">
    <property type="entry name" value="BAH"/>
    <property type="match status" value="1"/>
</dbReference>
<feature type="region of interest" description="Disordered" evidence="1">
    <location>
        <begin position="1642"/>
        <end position="1707"/>
    </location>
</feature>
<dbReference type="Pfam" id="PF21744">
    <property type="entry name" value="BAHCC1-like_Tudor"/>
    <property type="match status" value="1"/>
</dbReference>
<feature type="compositionally biased region" description="Low complexity" evidence="1">
    <location>
        <begin position="293"/>
        <end position="315"/>
    </location>
</feature>
<comment type="caution">
    <text evidence="3">The sequence shown here is derived from an EMBL/GenBank/DDBJ whole genome shotgun (WGS) entry which is preliminary data.</text>
</comment>
<feature type="compositionally biased region" description="Low complexity" evidence="1">
    <location>
        <begin position="612"/>
        <end position="630"/>
    </location>
</feature>
<feature type="region of interest" description="Disordered" evidence="1">
    <location>
        <begin position="2332"/>
        <end position="2393"/>
    </location>
</feature>
<feature type="region of interest" description="Disordered" evidence="1">
    <location>
        <begin position="432"/>
        <end position="517"/>
    </location>
</feature>
<feature type="compositionally biased region" description="Acidic residues" evidence="1">
    <location>
        <begin position="1740"/>
        <end position="1759"/>
    </location>
</feature>
<feature type="compositionally biased region" description="Basic and acidic residues" evidence="1">
    <location>
        <begin position="2235"/>
        <end position="2250"/>
    </location>
</feature>
<feature type="region of interest" description="Disordered" evidence="1">
    <location>
        <begin position="2188"/>
        <end position="2312"/>
    </location>
</feature>
<feature type="compositionally biased region" description="Acidic residues" evidence="1">
    <location>
        <begin position="2544"/>
        <end position="2556"/>
    </location>
</feature>
<feature type="compositionally biased region" description="Basic residues" evidence="1">
    <location>
        <begin position="1435"/>
        <end position="1448"/>
    </location>
</feature>
<feature type="compositionally biased region" description="Basic and acidic residues" evidence="1">
    <location>
        <begin position="1989"/>
        <end position="1999"/>
    </location>
</feature>
<feature type="compositionally biased region" description="Acidic residues" evidence="1">
    <location>
        <begin position="2012"/>
        <end position="2030"/>
    </location>
</feature>
<dbReference type="Gene3D" id="2.30.30.490">
    <property type="match status" value="1"/>
</dbReference>
<organism evidence="3 4">
    <name type="scientific">Synaphobranchus kaupii</name>
    <name type="common">Kaup's arrowtooth eel</name>
    <dbReference type="NCBI Taxonomy" id="118154"/>
    <lineage>
        <taxon>Eukaryota</taxon>
        <taxon>Metazoa</taxon>
        <taxon>Chordata</taxon>
        <taxon>Craniata</taxon>
        <taxon>Vertebrata</taxon>
        <taxon>Euteleostomi</taxon>
        <taxon>Actinopterygii</taxon>
        <taxon>Neopterygii</taxon>
        <taxon>Teleostei</taxon>
        <taxon>Anguilliformes</taxon>
        <taxon>Synaphobranchidae</taxon>
        <taxon>Synaphobranchus</taxon>
    </lineage>
</organism>
<feature type="compositionally biased region" description="Polar residues" evidence="1">
    <location>
        <begin position="2558"/>
        <end position="2569"/>
    </location>
</feature>
<feature type="region of interest" description="Disordered" evidence="1">
    <location>
        <begin position="1862"/>
        <end position="2046"/>
    </location>
</feature>
<feature type="region of interest" description="Disordered" evidence="1">
    <location>
        <begin position="1513"/>
        <end position="1534"/>
    </location>
</feature>
<feature type="compositionally biased region" description="Basic and acidic residues" evidence="1">
    <location>
        <begin position="1922"/>
        <end position="1945"/>
    </location>
</feature>
<dbReference type="Pfam" id="PF24912">
    <property type="entry name" value="SH3_TNRC18"/>
    <property type="match status" value="1"/>
</dbReference>
<dbReference type="Proteomes" id="UP001152622">
    <property type="component" value="Chromosome 12"/>
</dbReference>
<dbReference type="OrthoDB" id="6426227at2759"/>
<dbReference type="EMBL" id="JAINUF010000012">
    <property type="protein sequence ID" value="KAJ8344806.1"/>
    <property type="molecule type" value="Genomic_DNA"/>
</dbReference>
<feature type="region of interest" description="Disordered" evidence="1">
    <location>
        <begin position="1740"/>
        <end position="1768"/>
    </location>
</feature>
<dbReference type="InterPro" id="IPR043151">
    <property type="entry name" value="BAH_sf"/>
</dbReference>
<feature type="region of interest" description="Disordered" evidence="1">
    <location>
        <begin position="1212"/>
        <end position="1292"/>
    </location>
</feature>
<feature type="compositionally biased region" description="Pro residues" evidence="1">
    <location>
        <begin position="1957"/>
        <end position="1967"/>
    </location>
</feature>
<feature type="compositionally biased region" description="Basic and acidic residues" evidence="1">
    <location>
        <begin position="2204"/>
        <end position="2215"/>
    </location>
</feature>
<keyword evidence="4" id="KW-1185">Reference proteome</keyword>
<evidence type="ECO:0000313" key="4">
    <source>
        <dbReference type="Proteomes" id="UP001152622"/>
    </source>
</evidence>
<dbReference type="GO" id="GO:0003682">
    <property type="term" value="F:chromatin binding"/>
    <property type="evidence" value="ECO:0007669"/>
    <property type="project" value="InterPro"/>
</dbReference>
<dbReference type="PANTHER" id="PTHR12505">
    <property type="entry name" value="PHD FINGER TRANSCRIPTION FACTOR"/>
    <property type="match status" value="1"/>
</dbReference>
<gene>
    <name evidence="3" type="ORF">SKAU_G00289990</name>
</gene>
<sequence length="2829" mass="307770">MDGRDCGHARSVHIPPPLLTGLAMESHRLGAAAAAGRIPPSPGHLGAGHSASLHTGKYLSAINFRSHHGDAFPVGSSPFLSGYVSSSNPHGGPTPMASDPSYRAPNPTNLQMAQLWASHLHEGFSHLPGSLYPGSYIPLGHLEHPSSGSPLHAQLGQHPLFEPPKEGFYLPGHGGPPALHSQSALSRTPAAHTPSSLSRDREALPYHRATKDAPRDKERPCKAEPGEPHHRGPRDGDGPKEEPRPRSVVDLTEDDRRTGGPHRPSKRALPFFRERSPGPGCGELKPGAPLQTSSLSNCRSGSSSGAPSSRHPGPGQDRWPRDPSHDDENTRPGGLPHGDRAKKCDPAATSSVGLHVSRGSPSPHGNPTHLPHRLISSGTYPPPPLPPHLPPSLYPLYPTVKDPGREHRVIAPTFVPSVEVYDERLGPIQIASLSREKSSRKAERDSNRQAGGERTQADSARTPPAHEPPSYDGKTLREEVSVIRSSCFPTRRPAPSEMYASRPGRSPDKDLALTSTSSKELTKMALEAEYRSQDRDRIQRASVREGGFKYGGVDSAWMHPEQPSPKGFISTEHKWKPFDMADYASNQMTALVTQHGQGHRGEEDGKNAYLDPSGVHGPPPSGSSRGSPKGLHLEPHREVSAMQSLIKYSGSFAKGTGSRPGSDGRSVFGGLGSMKLESGQPGGPKTQHFPPQQPGKQLKRDPERPESAKSFGRESIGSQGEVEVRHPPVGIAVAVARQRDNGSKPGLVPLDRERPLMGGNKGSGRPEEDRGDEGVRHRDDRLLPGRLEREQEKLLWENKELADYTQMHLPEATANGLNPNLMVTGGPTLASSGRWTADPASHLVSHPWMPRPSGPSMWLSGSPYGLGPPSLHQGLPPGYPPTLPGSIPPPYQFARDPQSGQLLVIPTEHLPHYAAELMERSPPLWPALYPSAGGSLQHAQELHLLSQQQLLRQQELLMIQQQAAQVMELQRSAQLAERLKASEQRDEMEDKVAKRGGDGGKQGISARPGPALHSRKLPPRSPTPSASYSKALTPLPSPVTALKSEEISPGYPYQSLTGPFGSHYPYLLQPAAAADADGLAPDVPLPAETPERSVALADIKPRRLRSPAAAEPPLLPREERPTLGSPAVKEEPGLEENRDDPENPAVLRSEMTAPAASRRGPCSGVEAERCSVVTATPLEGAAADEEGVGRRVKQEEATRLTCLDPYRMPAVESTVPETEPSVQEESAGPAGSAYCPPACSSEPQVQDGAPQLVEPASSQPEETEQFDPERPADEASEAAEPAYEMPELPQACPLPPSGLTPLECAGLEGMTLLGEMAELELERQHCAIQCVGPCGLETLLLVSRQVLLEELHRPAITIRLPRELNPNRRYSWMQKKVEPLFKSALEGMDLLEVDYRMRLAELQRRYKDRQRELVKLQRHREREEKQQLEENSRALARRGPGRPPKRKLSLTAISPPAGKLDTKSARFSKSLPLSEDSEAGEVLRKRFRGPSREEDEEMDGAMKVKSKNKQWAEREASSSFSQEMHMKSNKKRRVSEQEQLATKLDKALSLTKLGKLHRSPFQFTDGPCVRATPGSRSCGKLSALREMELKAKAGKRSLSMGLGLFQKSSKGGQNKMATKTKTMEPCLNVKCQQKALYSPARSEVSSYSNNTDTEEEEDFMGGWPPRSVLSRTVARPQRPSLCSKASKKSWPLSKRGEASGSLRSQQALSKTTHKHFGLLLREAGASSSEDSFDQEYFMENEDYEDEDEEEEEEEEDEDRYDYKLDGNDGLCSPSLEESGLGLLARFAASALPSPIVPIAPLSVIQLEAKQKARKKEERQSLLGTEFEYTDSENDVKIRKKFPSLLHGKRAALELPLLAPASALREDPSPSPAVGPAIGPGPGRPRTAERGRKPKKPRPPRALSLDTAMEASDEDHWTRRRSERIFLHDAAATRKEVAKPKEPKDAGKKKKGKESPAPLSPPLLPCPAPESRDPPSLPVSPVGRGKAKAKPREVKKEARGKGGAVSKLMESMAADEDFEPNQDSSFSEDENVPLGGPPDRPSTPAPRNCVIEKEELQDGLRVLIPMDDKLLYAGHVNTVHSPDIYRVMVEGERGNRPHIYCLEQLLQEAIVDVKPPSVKYLPEGARIAAYWSQQYRCLYPGTVVRGNPDVDEEDDDLITVEFDDGDTGRIPLSHIRLLPPDYKIQCAEPSPALLVPSTKRRGRKSSKEAPESKEADSQTAEEPAPKSRGRGRKPKPKPDSEVIAEEREKSEMSAAAEAQETLPSLGGAAPRPVRKCQQGNTASSSAVAPDETQKKPGPTKAAAKANPQPQTAYATPIYGKVLSVNLYAEPTSSLGSFLSSTSSALGKAKPAKKGRKSDDLHEAGPGPKVQRKPSQAEVLIKLDHEGVMSPKTKKTKALMMMEDQGLDKRQNKAVMGVAYTTVPSGEAAPKPAKAKVPEKENPKAGTVSTYSKLSKGGEAMAKGPKVDKEESDSSSAGSESEGEREEPTKEAAQEDDASGTSRASSPLSTNSSSSSTNSSSASSSSGSGSTSSSSSSSSSTSSTTTDEDSPCSSDEETAGSPQNSSSSTAPQSPPEADDKLPVPPEAPSSILTKGQRRQQEKLKEQQGKSRPKRREGIHLPTTKELAKRQRLPSVENRPKISAFLPARQLWKWFGKPTQRRGMKGKAKKLFYKAIMRGKEMIGIGDCAVFLSAGRPNLPYIGRIQSMWESWGSNMVVRVKWFYHPEETNPGKKLHDGKAWDPKSAKGLHAALQASNQRKDFMERALYQSSHIDENDVQTISHKCLVVSLEQYEQMIKTKKYQDSEDLYYLAGTYEPTTGMIFNTDGVPIIC</sequence>
<feature type="compositionally biased region" description="Pro residues" evidence="1">
    <location>
        <begin position="2034"/>
        <end position="2043"/>
    </location>
</feature>
<accession>A0A9Q1ETI1</accession>
<feature type="region of interest" description="Disordered" evidence="1">
    <location>
        <begin position="1417"/>
        <end position="1480"/>
    </location>
</feature>
<feature type="compositionally biased region" description="Basic and acidic residues" evidence="1">
    <location>
        <begin position="2596"/>
        <end position="2606"/>
    </location>
</feature>
<feature type="region of interest" description="Disordered" evidence="1">
    <location>
        <begin position="651"/>
        <end position="782"/>
    </location>
</feature>
<evidence type="ECO:0000313" key="3">
    <source>
        <dbReference type="EMBL" id="KAJ8344806.1"/>
    </source>
</evidence>
<protein>
    <recommendedName>
        <fullName evidence="2">BAH domain-containing protein</fullName>
    </recommendedName>
</protein>
<name>A0A9Q1ETI1_SYNKA</name>
<feature type="compositionally biased region" description="Low complexity" evidence="1">
    <location>
        <begin position="2332"/>
        <end position="2342"/>
    </location>
</feature>
<feature type="region of interest" description="Disordered" evidence="1">
    <location>
        <begin position="2420"/>
        <end position="2619"/>
    </location>
</feature>
<feature type="region of interest" description="Disordered" evidence="1">
    <location>
        <begin position="148"/>
        <end position="403"/>
    </location>
</feature>
<dbReference type="InterPro" id="IPR056841">
    <property type="entry name" value="TNRC18_BAHCC1-like_SH3"/>
</dbReference>
<dbReference type="CDD" id="cd04714">
    <property type="entry name" value="BAH_BAHCC1"/>
    <property type="match status" value="1"/>
</dbReference>
<feature type="compositionally biased region" description="Basic and acidic residues" evidence="1">
    <location>
        <begin position="318"/>
        <end position="330"/>
    </location>
</feature>
<feature type="domain" description="BAH" evidence="2">
    <location>
        <begin position="2678"/>
        <end position="2823"/>
    </location>
</feature>
<dbReference type="SMART" id="SM00439">
    <property type="entry name" value="BAH"/>
    <property type="match status" value="1"/>
</dbReference>
<feature type="region of interest" description="Disordered" evidence="1">
    <location>
        <begin position="1079"/>
        <end position="1165"/>
    </location>
</feature>
<evidence type="ECO:0000256" key="1">
    <source>
        <dbReference type="SAM" id="MobiDB-lite"/>
    </source>
</evidence>
<feature type="compositionally biased region" description="Basic and acidic residues" evidence="1">
    <location>
        <begin position="698"/>
        <end position="707"/>
    </location>
</feature>
<feature type="compositionally biased region" description="Low complexity" evidence="1">
    <location>
        <begin position="1278"/>
        <end position="1289"/>
    </location>
</feature>
<dbReference type="InterPro" id="IPR052429">
    <property type="entry name" value="BAH_domain_protein"/>
</dbReference>
<proteinExistence type="predicted"/>
<reference evidence="3" key="1">
    <citation type="journal article" date="2023" name="Science">
        <title>Genome structures resolve the early diversification of teleost fishes.</title>
        <authorList>
            <person name="Parey E."/>
            <person name="Louis A."/>
            <person name="Montfort J."/>
            <person name="Bouchez O."/>
            <person name="Roques C."/>
            <person name="Iampietro C."/>
            <person name="Lluch J."/>
            <person name="Castinel A."/>
            <person name="Donnadieu C."/>
            <person name="Desvignes T."/>
            <person name="Floi Bucao C."/>
            <person name="Jouanno E."/>
            <person name="Wen M."/>
            <person name="Mejri S."/>
            <person name="Dirks R."/>
            <person name="Jansen H."/>
            <person name="Henkel C."/>
            <person name="Chen W.J."/>
            <person name="Zahm M."/>
            <person name="Cabau C."/>
            <person name="Klopp C."/>
            <person name="Thompson A.W."/>
            <person name="Robinson-Rechavi M."/>
            <person name="Braasch I."/>
            <person name="Lecointre G."/>
            <person name="Bobe J."/>
            <person name="Postlethwait J.H."/>
            <person name="Berthelot C."/>
            <person name="Roest Crollius H."/>
            <person name="Guiguen Y."/>
        </authorList>
    </citation>
    <scope>NUCLEOTIDE SEQUENCE</scope>
    <source>
        <strain evidence="3">WJC10195</strain>
    </source>
</reference>
<feature type="compositionally biased region" description="Basic and acidic residues" evidence="1">
    <location>
        <begin position="1417"/>
        <end position="1432"/>
    </location>
</feature>
<dbReference type="InterPro" id="IPR048924">
    <property type="entry name" value="BAHCC1-like_Tudor"/>
</dbReference>
<feature type="compositionally biased region" description="Polar residues" evidence="1">
    <location>
        <begin position="2276"/>
        <end position="2285"/>
    </location>
</feature>